<sequence length="248" mass="29417">MKQVIKPKREREGEIEIERERERDKERDKERKRDRKRDKERKRDREIDRERERCRDSERCRESERDAERVKPSSSKANKAPSIPPKQKSTMPPIVIDGKTANHTGLINDLKTFVTGEFSVKHTNYTTILFVDKKEDYDRVLTTIKADNIAYHTYTSNNDKSHAFVLRGIAEGTKIKDIKENLDDEHEITAREIYQMNTKERPLFLVVTDPALTLDYLNKNTKRVLYTRVTWELRKSTKLIIQCHNCQQ</sequence>
<evidence type="ECO:0000313" key="2">
    <source>
        <dbReference type="EMBL" id="CAH1105286.1"/>
    </source>
</evidence>
<feature type="region of interest" description="Disordered" evidence="1">
    <location>
        <begin position="1"/>
        <end position="92"/>
    </location>
</feature>
<dbReference type="Proteomes" id="UP001153636">
    <property type="component" value="Chromosome 18"/>
</dbReference>
<evidence type="ECO:0000313" key="3">
    <source>
        <dbReference type="Proteomes" id="UP001153636"/>
    </source>
</evidence>
<accession>A0A9P0CP49</accession>
<feature type="compositionally biased region" description="Low complexity" evidence="1">
    <location>
        <begin position="72"/>
        <end position="81"/>
    </location>
</feature>
<reference evidence="2" key="1">
    <citation type="submission" date="2022-01" db="EMBL/GenBank/DDBJ databases">
        <authorList>
            <person name="King R."/>
        </authorList>
    </citation>
    <scope>NUCLEOTIDE SEQUENCE</scope>
</reference>
<gene>
    <name evidence="2" type="ORF">PSYICH_LOCUS5689</name>
</gene>
<organism evidence="2 3">
    <name type="scientific">Psylliodes chrysocephalus</name>
    <dbReference type="NCBI Taxonomy" id="3402493"/>
    <lineage>
        <taxon>Eukaryota</taxon>
        <taxon>Metazoa</taxon>
        <taxon>Ecdysozoa</taxon>
        <taxon>Arthropoda</taxon>
        <taxon>Hexapoda</taxon>
        <taxon>Insecta</taxon>
        <taxon>Pterygota</taxon>
        <taxon>Neoptera</taxon>
        <taxon>Endopterygota</taxon>
        <taxon>Coleoptera</taxon>
        <taxon>Polyphaga</taxon>
        <taxon>Cucujiformia</taxon>
        <taxon>Chrysomeloidea</taxon>
        <taxon>Chrysomelidae</taxon>
        <taxon>Galerucinae</taxon>
        <taxon>Alticini</taxon>
        <taxon>Psylliodes</taxon>
    </lineage>
</organism>
<protein>
    <submittedName>
        <fullName evidence="2">Uncharacterized protein</fullName>
    </submittedName>
</protein>
<dbReference type="OrthoDB" id="8123891at2759"/>
<keyword evidence="3" id="KW-1185">Reference proteome</keyword>
<name>A0A9P0CP49_9CUCU</name>
<evidence type="ECO:0000256" key="1">
    <source>
        <dbReference type="SAM" id="MobiDB-lite"/>
    </source>
</evidence>
<feature type="compositionally biased region" description="Basic and acidic residues" evidence="1">
    <location>
        <begin position="7"/>
        <end position="31"/>
    </location>
</feature>
<feature type="compositionally biased region" description="Basic and acidic residues" evidence="1">
    <location>
        <begin position="41"/>
        <end position="71"/>
    </location>
</feature>
<proteinExistence type="predicted"/>
<dbReference type="AlphaFoldDB" id="A0A9P0CP49"/>
<dbReference type="EMBL" id="OV651830">
    <property type="protein sequence ID" value="CAH1105286.1"/>
    <property type="molecule type" value="Genomic_DNA"/>
</dbReference>